<organism evidence="2 3">
    <name type="scientific">Streptomyces pini</name>
    <dbReference type="NCBI Taxonomy" id="1520580"/>
    <lineage>
        <taxon>Bacteria</taxon>
        <taxon>Bacillati</taxon>
        <taxon>Actinomycetota</taxon>
        <taxon>Actinomycetes</taxon>
        <taxon>Kitasatosporales</taxon>
        <taxon>Streptomycetaceae</taxon>
        <taxon>Streptomyces</taxon>
    </lineage>
</organism>
<dbReference type="EMBL" id="FOSG01000014">
    <property type="protein sequence ID" value="SFL16170.1"/>
    <property type="molecule type" value="Genomic_DNA"/>
</dbReference>
<dbReference type="SUPFAM" id="SSF46689">
    <property type="entry name" value="Homeodomain-like"/>
    <property type="match status" value="1"/>
</dbReference>
<keyword evidence="3" id="KW-1185">Reference proteome</keyword>
<proteinExistence type="predicted"/>
<evidence type="ECO:0000313" key="3">
    <source>
        <dbReference type="Proteomes" id="UP000198928"/>
    </source>
</evidence>
<dbReference type="SUPFAM" id="SSF53098">
    <property type="entry name" value="Ribonuclease H-like"/>
    <property type="match status" value="1"/>
</dbReference>
<dbReference type="Pfam" id="PF13358">
    <property type="entry name" value="DDE_3"/>
    <property type="match status" value="1"/>
</dbReference>
<accession>A0A1I4FFW9</accession>
<reference evidence="3" key="1">
    <citation type="submission" date="2016-10" db="EMBL/GenBank/DDBJ databases">
        <authorList>
            <person name="Varghese N."/>
            <person name="Submissions S."/>
        </authorList>
    </citation>
    <scope>NUCLEOTIDE SEQUENCE [LARGE SCALE GENOMIC DNA]</scope>
    <source>
        <strain evidence="3">PL19</strain>
    </source>
</reference>
<dbReference type="InterPro" id="IPR038717">
    <property type="entry name" value="Tc1-like_DDE_dom"/>
</dbReference>
<dbReference type="AlphaFoldDB" id="A0A1I4FFW9"/>
<gene>
    <name evidence="2" type="ORF">SAMN05192584_1143</name>
</gene>
<dbReference type="InterPro" id="IPR047655">
    <property type="entry name" value="Transpos_IS630-like"/>
</dbReference>
<protein>
    <submittedName>
        <fullName evidence="2">Transposase</fullName>
    </submittedName>
</protein>
<dbReference type="NCBIfam" id="NF033545">
    <property type="entry name" value="transpos_IS630"/>
    <property type="match status" value="1"/>
</dbReference>
<dbReference type="InterPro" id="IPR009057">
    <property type="entry name" value="Homeodomain-like_sf"/>
</dbReference>
<dbReference type="InterPro" id="IPR012337">
    <property type="entry name" value="RNaseH-like_sf"/>
</dbReference>
<evidence type="ECO:0000313" key="2">
    <source>
        <dbReference type="EMBL" id="SFL16170.1"/>
    </source>
</evidence>
<dbReference type="Proteomes" id="UP000198928">
    <property type="component" value="Unassembled WGS sequence"/>
</dbReference>
<sequence length="373" mass="42774">MAEPVRVRRLTDQEGQRLQQIVRRGSTSSVRYRRAMMLLASAGGNRVPAIAQLVQADEDTVRDVIHRFNEIDLACLDPQWAGGRPRLLKPVDEDFVIQTATTRPTKLGQPFTRWSLRKLVAYLRKVHGRVIRIGREALRCLLARRGITFQRTKTWKESPDPEREAKLDRIEEVLDRFPDRVFAFDEFGPLGIRPTAGSGWARQKHPDRVPATFHRTHRVRYFHGCYSIGDDRLWGVNRRRKGAANTLAALKSIRAARPDGAPIYVILDNLSAHKGSDIRRRATKNKAELCFTPIYASWANPIEAHFGPLRQFTIANSNYPNHTVQTRALHAYLRWRNANARHRDVLAAQRKERARIRSEKGIRWGGRPLKTAA</sequence>
<dbReference type="RefSeq" id="WP_342746247.1">
    <property type="nucleotide sequence ID" value="NZ_FOSG01000014.1"/>
</dbReference>
<name>A0A1I4FFW9_9ACTN</name>
<feature type="domain" description="Tc1-like transposase DDE" evidence="1">
    <location>
        <begin position="182"/>
        <end position="313"/>
    </location>
</feature>
<evidence type="ECO:0000259" key="1">
    <source>
        <dbReference type="Pfam" id="PF13358"/>
    </source>
</evidence>
<dbReference type="Pfam" id="PF13551">
    <property type="entry name" value="HTH_29"/>
    <property type="match status" value="1"/>
</dbReference>